<dbReference type="Pfam" id="PF13520">
    <property type="entry name" value="AA_permease_2"/>
    <property type="match status" value="1"/>
</dbReference>
<feature type="transmembrane region" description="Helical" evidence="6">
    <location>
        <begin position="316"/>
        <end position="345"/>
    </location>
</feature>
<dbReference type="InterPro" id="IPR002293">
    <property type="entry name" value="AA/rel_permease1"/>
</dbReference>
<keyword evidence="9" id="KW-1185">Reference proteome</keyword>
<protein>
    <recommendedName>
        <fullName evidence="7">Cationic amino acid transporter C-terminal domain-containing protein</fullName>
    </recommendedName>
</protein>
<evidence type="ECO:0000256" key="6">
    <source>
        <dbReference type="SAM" id="Phobius"/>
    </source>
</evidence>
<evidence type="ECO:0000313" key="9">
    <source>
        <dbReference type="Proteomes" id="UP000838878"/>
    </source>
</evidence>
<dbReference type="InterPro" id="IPR029485">
    <property type="entry name" value="CAT_C"/>
</dbReference>
<dbReference type="Pfam" id="PF13906">
    <property type="entry name" value="AA_permease_C"/>
    <property type="match status" value="1"/>
</dbReference>
<proteinExistence type="predicted"/>
<comment type="subcellular location">
    <subcellularLocation>
        <location evidence="1">Membrane</location>
        <topology evidence="1">Multi-pass membrane protein</topology>
    </subcellularLocation>
</comment>
<dbReference type="EMBL" id="OV170230">
    <property type="protein sequence ID" value="CAH0715868.1"/>
    <property type="molecule type" value="Genomic_DNA"/>
</dbReference>
<evidence type="ECO:0000256" key="4">
    <source>
        <dbReference type="ARBA" id="ARBA00023136"/>
    </source>
</evidence>
<feature type="transmembrane region" description="Helical" evidence="6">
    <location>
        <begin position="184"/>
        <end position="206"/>
    </location>
</feature>
<dbReference type="Proteomes" id="UP000838878">
    <property type="component" value="Chromosome 10"/>
</dbReference>
<feature type="transmembrane region" description="Helical" evidence="6">
    <location>
        <begin position="470"/>
        <end position="489"/>
    </location>
</feature>
<gene>
    <name evidence="8" type="ORF">BINO364_LOCUS2734</name>
</gene>
<feature type="transmembrane region" description="Helical" evidence="6">
    <location>
        <begin position="443"/>
        <end position="464"/>
    </location>
</feature>
<dbReference type="FunFam" id="1.20.1740.10:FF:000010">
    <property type="entry name" value="probable cationic amino acid transporter"/>
    <property type="match status" value="1"/>
</dbReference>
<feature type="compositionally biased region" description="Basic and acidic residues" evidence="5">
    <location>
        <begin position="811"/>
        <end position="822"/>
    </location>
</feature>
<evidence type="ECO:0000256" key="1">
    <source>
        <dbReference type="ARBA" id="ARBA00004141"/>
    </source>
</evidence>
<feature type="transmembrane region" description="Helical" evidence="6">
    <location>
        <begin position="270"/>
        <end position="296"/>
    </location>
</feature>
<feature type="transmembrane region" description="Helical" evidence="6">
    <location>
        <begin position="159"/>
        <end position="177"/>
    </location>
</feature>
<dbReference type="GO" id="GO:0005886">
    <property type="term" value="C:plasma membrane"/>
    <property type="evidence" value="ECO:0007669"/>
    <property type="project" value="TreeGrafter"/>
</dbReference>
<dbReference type="PANTHER" id="PTHR43243">
    <property type="entry name" value="INNER MEMBRANE TRANSPORTER YGJI-RELATED"/>
    <property type="match status" value="1"/>
</dbReference>
<evidence type="ECO:0000313" key="8">
    <source>
        <dbReference type="EMBL" id="CAH0715868.1"/>
    </source>
</evidence>
<evidence type="ECO:0000256" key="2">
    <source>
        <dbReference type="ARBA" id="ARBA00022692"/>
    </source>
</evidence>
<dbReference type="GO" id="GO:0015189">
    <property type="term" value="F:L-lysine transmembrane transporter activity"/>
    <property type="evidence" value="ECO:0007669"/>
    <property type="project" value="TreeGrafter"/>
</dbReference>
<dbReference type="GO" id="GO:0097638">
    <property type="term" value="P:L-arginine import across plasma membrane"/>
    <property type="evidence" value="ECO:0007669"/>
    <property type="project" value="TreeGrafter"/>
</dbReference>
<keyword evidence="3 6" id="KW-1133">Transmembrane helix</keyword>
<dbReference type="OrthoDB" id="3900342at2759"/>
<organism evidence="8 9">
    <name type="scientific">Brenthis ino</name>
    <name type="common">lesser marbled fritillary</name>
    <dbReference type="NCBI Taxonomy" id="405034"/>
    <lineage>
        <taxon>Eukaryota</taxon>
        <taxon>Metazoa</taxon>
        <taxon>Ecdysozoa</taxon>
        <taxon>Arthropoda</taxon>
        <taxon>Hexapoda</taxon>
        <taxon>Insecta</taxon>
        <taxon>Pterygota</taxon>
        <taxon>Neoptera</taxon>
        <taxon>Endopterygota</taxon>
        <taxon>Lepidoptera</taxon>
        <taxon>Glossata</taxon>
        <taxon>Ditrysia</taxon>
        <taxon>Papilionoidea</taxon>
        <taxon>Nymphalidae</taxon>
        <taxon>Heliconiinae</taxon>
        <taxon>Argynnini</taxon>
        <taxon>Brenthis</taxon>
    </lineage>
</organism>
<sequence>MAGRICRVLWRRRGFEPEQLEKSNLRRCLSVWDLTALGVGSSLGVGVYVLVGSVALHLAGPSIVLSFLIAAVAALFAGMCYAEFGSRVPKAGSAYIYTYVTVGEFVAFIIGWNMILEAVFGTASVARGLSMYVDSVTNSSMSAFFTSFAPINSIHFSPYFDFFSFFVVLLLGVLLAVGVRESSVINNLFTAVNVLVILFIIFAGAFKVETSNWSIPAAEVPENRGKGGFFPYGVWGMLRGTAVCFYGFVGFDSISSTGEEVRDPRRSIPIAIMSTLVIVFLVYAGVATVVTMMMPYYLQETVASMGTAFTYVGWDWAQWIVTVGAIVGISASLYGAMFPLPRLLYSMASDGLLFHWLAKVISTRKTPMIATLFSAVIIATIAAVLELNELILMMCIGTLLSYTIVASCVILLRYRSSSISTDTGLMKLMLGIGQKSPTKTTSFIINITLVLFICTCLSNALIVHHVEQPLIYMGVLHAIAFLLIIIMALQPQVKEELSFKTPLVPLVPCLSIYVNIHLMILIKLQTWIRVFIWIAIGIPVYILCVCCYKRRMNDDSDDINKSIQAAVNGKPPVQIYVVSPTPPDTISRSNKGDDSLHRDDRIREIKLKEDFVISKVPFVTEELIIQHAYYEDNEEKEAKIIDLLDQVLQAEEDSYGEIVSLKEQEETKNEDVILEQETHRKSLSELSDAGSDASMGNQVLSKYDVIVQVHREDLPKVNEEEERSDNEVNIDEENEMNDVDEDITAFNDSDSRTDESGYSDTIDKMALNESLDDLKDDEPNIPPPPPLDENFFTSPTFKKAYTISVRPSKSKIMDDEERKPRESVLSNNSIDDSPMIFGSDKQMNFMSKLNNIFQNKIISGSEDDTHRRRSNSTGNVVDNTDLEILPRPVMLLELKKEILSRETAQNLRHVEVEDSKTSDSDEEQDSSLSREDLKLKLENIFAAGGPQPMKSRLMKSNPPTPEEAYQTDTSSTESISKLPNMEKNDTLKRQKTKFGDVLNSLKMTLNKDEVV</sequence>
<feature type="region of interest" description="Disordered" evidence="5">
    <location>
        <begin position="808"/>
        <end position="830"/>
    </location>
</feature>
<evidence type="ECO:0000256" key="3">
    <source>
        <dbReference type="ARBA" id="ARBA00022989"/>
    </source>
</evidence>
<feature type="transmembrane region" description="Helical" evidence="6">
    <location>
        <begin position="94"/>
        <end position="115"/>
    </location>
</feature>
<dbReference type="GO" id="GO:0000064">
    <property type="term" value="F:L-ornithine transmembrane transporter activity"/>
    <property type="evidence" value="ECO:0007669"/>
    <property type="project" value="TreeGrafter"/>
</dbReference>
<feature type="transmembrane region" description="Helical" evidence="6">
    <location>
        <begin position="366"/>
        <end position="385"/>
    </location>
</feature>
<reference evidence="8" key="1">
    <citation type="submission" date="2021-12" db="EMBL/GenBank/DDBJ databases">
        <authorList>
            <person name="Martin H S."/>
        </authorList>
    </citation>
    <scope>NUCLEOTIDE SEQUENCE</scope>
</reference>
<feature type="compositionally biased region" description="Basic and acidic residues" evidence="5">
    <location>
        <begin position="928"/>
        <end position="937"/>
    </location>
</feature>
<accession>A0A8J9V5P2</accession>
<name>A0A8J9V5P2_9NEOP</name>
<feature type="region of interest" description="Disordered" evidence="5">
    <location>
        <begin position="910"/>
        <end position="992"/>
    </location>
</feature>
<feature type="non-terminal residue" evidence="8">
    <location>
        <position position="1011"/>
    </location>
</feature>
<dbReference type="AlphaFoldDB" id="A0A8J9V5P2"/>
<evidence type="ECO:0000259" key="7">
    <source>
        <dbReference type="Pfam" id="PF13906"/>
    </source>
</evidence>
<keyword evidence="4 6" id="KW-0472">Membrane</keyword>
<feature type="compositionally biased region" description="Polar residues" evidence="5">
    <location>
        <begin position="966"/>
        <end position="977"/>
    </location>
</feature>
<feature type="transmembrane region" description="Helical" evidence="6">
    <location>
        <begin position="528"/>
        <end position="548"/>
    </location>
</feature>
<dbReference type="GO" id="GO:0061459">
    <property type="term" value="F:L-arginine transmembrane transporter activity"/>
    <property type="evidence" value="ECO:0007669"/>
    <property type="project" value="TreeGrafter"/>
</dbReference>
<feature type="transmembrane region" description="Helical" evidence="6">
    <location>
        <begin position="63"/>
        <end position="82"/>
    </location>
</feature>
<dbReference type="PANTHER" id="PTHR43243:SF105">
    <property type="entry name" value="CATIONIC AMINO ACID TRANSPORTER C-TERMINAL DOMAIN-CONTAINING PROTEIN"/>
    <property type="match status" value="1"/>
</dbReference>
<feature type="compositionally biased region" description="Basic and acidic residues" evidence="5">
    <location>
        <begin position="910"/>
        <end position="919"/>
    </location>
</feature>
<feature type="transmembrane region" description="Helical" evidence="6">
    <location>
        <begin position="501"/>
        <end position="522"/>
    </location>
</feature>
<feature type="transmembrane region" description="Helical" evidence="6">
    <location>
        <begin position="229"/>
        <end position="249"/>
    </location>
</feature>
<evidence type="ECO:0000256" key="5">
    <source>
        <dbReference type="SAM" id="MobiDB-lite"/>
    </source>
</evidence>
<feature type="transmembrane region" description="Helical" evidence="6">
    <location>
        <begin position="391"/>
        <end position="412"/>
    </location>
</feature>
<feature type="domain" description="Cationic amino acid transporter C-terminal" evidence="7">
    <location>
        <begin position="499"/>
        <end position="543"/>
    </location>
</feature>
<feature type="transmembrane region" description="Helical" evidence="6">
    <location>
        <begin position="31"/>
        <end position="51"/>
    </location>
</feature>
<dbReference type="Gene3D" id="1.20.1740.10">
    <property type="entry name" value="Amino acid/polyamine transporter I"/>
    <property type="match status" value="1"/>
</dbReference>
<keyword evidence="2 6" id="KW-0812">Transmembrane</keyword>